<gene>
    <name evidence="7" type="ORF">GB2207_08641</name>
</gene>
<accession>Q1YV45</accession>
<dbReference type="GO" id="GO:0005886">
    <property type="term" value="C:plasma membrane"/>
    <property type="evidence" value="ECO:0007669"/>
    <property type="project" value="UniProtKB-SubCell"/>
</dbReference>
<dbReference type="Pfam" id="PF03279">
    <property type="entry name" value="Lip_A_acyltrans"/>
    <property type="match status" value="1"/>
</dbReference>
<dbReference type="CDD" id="cd07984">
    <property type="entry name" value="LPLAT_LABLAT-like"/>
    <property type="match status" value="1"/>
</dbReference>
<evidence type="ECO:0000256" key="3">
    <source>
        <dbReference type="ARBA" id="ARBA00022519"/>
    </source>
</evidence>
<keyword evidence="8" id="KW-1185">Reference proteome</keyword>
<evidence type="ECO:0000256" key="4">
    <source>
        <dbReference type="ARBA" id="ARBA00022679"/>
    </source>
</evidence>
<dbReference type="HOGENOM" id="CLU_049421_0_0_6"/>
<dbReference type="eggNOG" id="COG1560">
    <property type="taxonomic scope" value="Bacteria"/>
</dbReference>
<evidence type="ECO:0000256" key="5">
    <source>
        <dbReference type="ARBA" id="ARBA00023136"/>
    </source>
</evidence>
<comment type="subcellular location">
    <subcellularLocation>
        <location evidence="1">Cell inner membrane</location>
    </subcellularLocation>
</comment>
<dbReference type="GO" id="GO:0009247">
    <property type="term" value="P:glycolipid biosynthetic process"/>
    <property type="evidence" value="ECO:0007669"/>
    <property type="project" value="UniProtKB-ARBA"/>
</dbReference>
<evidence type="ECO:0000313" key="7">
    <source>
        <dbReference type="EMBL" id="EAS47863.1"/>
    </source>
</evidence>
<keyword evidence="6" id="KW-0012">Acyltransferase</keyword>
<dbReference type="AlphaFoldDB" id="Q1YV45"/>
<evidence type="ECO:0000256" key="2">
    <source>
        <dbReference type="ARBA" id="ARBA00022475"/>
    </source>
</evidence>
<organism evidence="7 8">
    <name type="scientific">gamma proteobacterium HTCC2207</name>
    <dbReference type="NCBI Taxonomy" id="314287"/>
    <lineage>
        <taxon>Bacteria</taxon>
        <taxon>Pseudomonadati</taxon>
        <taxon>Pseudomonadota</taxon>
        <taxon>Gammaproteobacteria</taxon>
        <taxon>Cellvibrionales</taxon>
        <taxon>Porticoccaceae</taxon>
        <taxon>SAR92 clade</taxon>
    </lineage>
</organism>
<dbReference type="InterPro" id="IPR004960">
    <property type="entry name" value="LipA_acyltrans"/>
</dbReference>
<dbReference type="PANTHER" id="PTHR30606">
    <property type="entry name" value="LIPID A BIOSYNTHESIS LAUROYL ACYLTRANSFERASE"/>
    <property type="match status" value="1"/>
</dbReference>
<dbReference type="EMBL" id="AAPI01000001">
    <property type="protein sequence ID" value="EAS47863.1"/>
    <property type="molecule type" value="Genomic_DNA"/>
</dbReference>
<dbReference type="GO" id="GO:0016746">
    <property type="term" value="F:acyltransferase activity"/>
    <property type="evidence" value="ECO:0007669"/>
    <property type="project" value="UniProtKB-KW"/>
</dbReference>
<keyword evidence="3" id="KW-0997">Cell inner membrane</keyword>
<keyword evidence="4 7" id="KW-0808">Transferase</keyword>
<proteinExistence type="predicted"/>
<reference evidence="7 8" key="1">
    <citation type="submission" date="2006-03" db="EMBL/GenBank/DDBJ databases">
        <authorList>
            <person name="Giovannoni S.J."/>
            <person name="Cho J.-C."/>
            <person name="Ferriera S."/>
            <person name="Johnson J."/>
            <person name="Kravitz S."/>
            <person name="Halpern A."/>
            <person name="Remington K."/>
            <person name="Beeson K."/>
            <person name="Tran B."/>
            <person name="Rogers Y.-H."/>
            <person name="Friedman R."/>
            <person name="Venter J.C."/>
        </authorList>
    </citation>
    <scope>NUCLEOTIDE SEQUENCE [LARGE SCALE GENOMIC DNA]</scope>
    <source>
        <strain evidence="7 8">HTCC2207</strain>
    </source>
</reference>
<comment type="caution">
    <text evidence="7">The sequence shown here is derived from an EMBL/GenBank/DDBJ whole genome shotgun (WGS) entry which is preliminary data.</text>
</comment>
<evidence type="ECO:0000313" key="8">
    <source>
        <dbReference type="Proteomes" id="UP000005555"/>
    </source>
</evidence>
<dbReference type="PIRSF" id="PIRSF026649">
    <property type="entry name" value="MsbB"/>
    <property type="match status" value="1"/>
</dbReference>
<protein>
    <submittedName>
        <fullName evidence="7">Probable 2-OH-lauroyltransferase</fullName>
    </submittedName>
</protein>
<dbReference type="OrthoDB" id="9803456at2"/>
<keyword evidence="5" id="KW-0472">Membrane</keyword>
<sequence>MKNSILVLLLRSFAFLPLSLSRALGRSVGRIIYACKLTPVHIARINLRLCYPQLSETAIEELCKQRMLQLGQAFFETPRVWSSSTAWLKTKILSVEGMDLLQQSLADDPGTLLIIPHHGNWEVIGLWLSPQTKMTSLYEPPKIAPLGDWIKSSREKSGAKLVPTDVRGVAGLVKALKRGETTAILPDQQPGPNSGIVAPFMGVPVPTMTLVTNLLNRSGSRALLATALREPGGWRLHFLPVSQGLYSEDQFTAVSALNDDVAKIVALAPEQYQWEYKRFRVQPDGRKIYAKDP</sequence>
<keyword evidence="2" id="KW-1003">Cell membrane</keyword>
<dbReference type="STRING" id="314287.GB2207_08641"/>
<evidence type="ECO:0000256" key="1">
    <source>
        <dbReference type="ARBA" id="ARBA00004533"/>
    </source>
</evidence>
<evidence type="ECO:0000256" key="6">
    <source>
        <dbReference type="ARBA" id="ARBA00023315"/>
    </source>
</evidence>
<name>Q1YV45_9GAMM</name>
<dbReference type="Proteomes" id="UP000005555">
    <property type="component" value="Unassembled WGS sequence"/>
</dbReference>
<dbReference type="PANTHER" id="PTHR30606:SF10">
    <property type="entry name" value="PHOSPHATIDYLINOSITOL MANNOSIDE ACYLTRANSFERASE"/>
    <property type="match status" value="1"/>
</dbReference>